<name>A0AAN2PLY3_9BACI</name>
<protein>
    <submittedName>
        <fullName evidence="1">Uncharacterized protein</fullName>
    </submittedName>
</protein>
<dbReference type="RefSeq" id="WP_048686645.1">
    <property type="nucleotide sequence ID" value="NZ_CCXW01000001.1"/>
</dbReference>
<dbReference type="AlphaFoldDB" id="A0AAN2PLY3"/>
<organism evidence="1 2">
    <name type="scientific">Peribacillus simplex</name>
    <dbReference type="NCBI Taxonomy" id="1478"/>
    <lineage>
        <taxon>Bacteria</taxon>
        <taxon>Bacillati</taxon>
        <taxon>Bacillota</taxon>
        <taxon>Bacilli</taxon>
        <taxon>Bacillales</taxon>
        <taxon>Bacillaceae</taxon>
        <taxon>Peribacillus</taxon>
    </lineage>
</organism>
<gene>
    <name evidence="1" type="ORF">BN1180_05162</name>
</gene>
<evidence type="ECO:0000313" key="1">
    <source>
        <dbReference type="EMBL" id="CEG34954.1"/>
    </source>
</evidence>
<sequence>MKRYLCSIIIGMVVILSIGTYYVKVASSASSLPKYTFKTLEGSDKELDPVIINASLQNGSNFYEPLTIESNTTTYASERSYLENLTGRQGHEIERLVKEHRSFMRGRDSISSLYEDDDFLAYARVNSEYTKSGNMEAEFDIGLLEKKDEEETSFQIELPNQGRIMNADVRDVQLVHSKLQVLTMNDVNSNNEKQTKEVHLYTIDVANKKVLSDKTLVSETFTDPEQVDFEMPIDLAPSQPNNMVFISLIKGVNHEDGFEEKLKESKLLSYNYETEKLETVKKGSLSLEMARSGYTDGKNLYTVEMKSGKYRIKTFDLSSQSLTNDTELDIAANKEEQYTAAFKNGRVYFLLNGMNQVGKTNKPAKLLIADIKTGKTLYKGETIINKKNSKSFELYIDDLEIK</sequence>
<accession>A0AAN2PLY3</accession>
<proteinExistence type="predicted"/>
<evidence type="ECO:0000313" key="2">
    <source>
        <dbReference type="Proteomes" id="UP000182110"/>
    </source>
</evidence>
<comment type="caution">
    <text evidence="1">The sequence shown here is derived from an EMBL/GenBank/DDBJ whole genome shotgun (WGS) entry which is preliminary data.</text>
</comment>
<dbReference type="EMBL" id="CCXW01000001">
    <property type="protein sequence ID" value="CEG34954.1"/>
    <property type="molecule type" value="Genomic_DNA"/>
</dbReference>
<reference evidence="1 2" key="1">
    <citation type="journal article" date="2014" name="Genome Announc.">
        <title>Genome Sequence of Bacillus simplex Strain P558, Isolated from a Human Fecal Sample.</title>
        <authorList>
            <person name="Croce O."/>
            <person name="Hugon P."/>
            <person name="Lagier J.C."/>
            <person name="Bibi F."/>
            <person name="Robert C."/>
            <person name="Azhar E.I."/>
            <person name="Raoult D."/>
            <person name="Fournier P.E."/>
        </authorList>
    </citation>
    <scope>NUCLEOTIDE SEQUENCE [LARGE SCALE GENOMIC DNA]</scope>
    <source>
        <strain evidence="1 2">P558</strain>
    </source>
</reference>
<keyword evidence="2" id="KW-1185">Reference proteome</keyword>
<dbReference type="Proteomes" id="UP000182110">
    <property type="component" value="Unassembled WGS sequence"/>
</dbReference>